<feature type="region of interest" description="Disordered" evidence="10">
    <location>
        <begin position="24"/>
        <end position="85"/>
    </location>
</feature>
<dbReference type="STRING" id="1071378.G0WEV9"/>
<dbReference type="OMA" id="LCRLCML"/>
<dbReference type="GO" id="GO:0046513">
    <property type="term" value="P:ceramide biosynthetic process"/>
    <property type="evidence" value="ECO:0007669"/>
    <property type="project" value="InterPro"/>
</dbReference>
<evidence type="ECO:0000313" key="13">
    <source>
        <dbReference type="EMBL" id="CCD26320.1"/>
    </source>
</evidence>
<dbReference type="InterPro" id="IPR016439">
    <property type="entry name" value="Lag1/Lac1-like"/>
</dbReference>
<feature type="region of interest" description="Disordered" evidence="10">
    <location>
        <begin position="411"/>
        <end position="437"/>
    </location>
</feature>
<dbReference type="GO" id="GO:0005789">
    <property type="term" value="C:endoplasmic reticulum membrane"/>
    <property type="evidence" value="ECO:0007669"/>
    <property type="project" value="UniProtKB-SubCell"/>
</dbReference>
<dbReference type="PANTHER" id="PTHR12560:SF11">
    <property type="entry name" value="CERAMIDE SYNTHASE LAC1-RELATED"/>
    <property type="match status" value="1"/>
</dbReference>
<feature type="domain" description="TLC" evidence="12">
    <location>
        <begin position="188"/>
        <end position="404"/>
    </location>
</feature>
<protein>
    <recommendedName>
        <fullName evidence="12">TLC domain-containing protein</fullName>
    </recommendedName>
</protein>
<sequence length="437" mass="51057">MSANNKNEIEKTTTVVDSLIGSTGVGQLTVPNKTPKGRVRSSSSVGKINLGDTVPGFTNTSDDTNKVSPTKLNLSEKSTAEQGSNVGKGSLWKAYKNLNSRHFWISPLMIILTTYLAYFLSNDHSEKNPLHMFVTVSYQVDDTDQYGKGIKDLTFIFFYMIFFTFLREFLMDVLIRPCILKLNIKSKHKTNRIMEQAFCIIYYGVSGPFGLYIMYHTDLWLFETKTMYRTYPDLTNSFVYKIFYLGQAAFWAQQACVLILQLEKPRKDFQELVFHHIVTLLLIWASYVFHFTKMGLAVYITMDISDFFLALTKTLNYFNSRFTPPVFVSFMFIWIYLRHYINIKILWSVLTEFRTEGNYVLNFATQQYKCWISLIITFILIFALQLVNLYWLFLIFRILYRMAFQGIQKDERSESDTDSEQVQEQKQQALEDIERKS</sequence>
<evidence type="ECO:0000256" key="6">
    <source>
        <dbReference type="ARBA" id="ARBA00022989"/>
    </source>
</evidence>
<feature type="transmembrane region" description="Helical" evidence="11">
    <location>
        <begin position="156"/>
        <end position="175"/>
    </location>
</feature>
<comment type="subcellular location">
    <subcellularLocation>
        <location evidence="1">Endoplasmic reticulum membrane</location>
        <topology evidence="1">Multi-pass membrane protein</topology>
    </subcellularLocation>
</comment>
<keyword evidence="7 9" id="KW-0472">Membrane</keyword>
<comment type="similarity">
    <text evidence="2">Belongs to the sphingosine N-acyltransferase family.</text>
</comment>
<evidence type="ECO:0000256" key="11">
    <source>
        <dbReference type="SAM" id="Phobius"/>
    </source>
</evidence>
<evidence type="ECO:0000256" key="1">
    <source>
        <dbReference type="ARBA" id="ARBA00004477"/>
    </source>
</evidence>
<keyword evidence="8" id="KW-0325">Glycoprotein</keyword>
<dbReference type="SMART" id="SM00724">
    <property type="entry name" value="TLC"/>
    <property type="match status" value="1"/>
</dbReference>
<dbReference type="GO" id="GO:0050291">
    <property type="term" value="F:sphingosine N-acyltransferase activity"/>
    <property type="evidence" value="ECO:0007669"/>
    <property type="project" value="InterPro"/>
</dbReference>
<evidence type="ECO:0000256" key="2">
    <source>
        <dbReference type="ARBA" id="ARBA00009808"/>
    </source>
</evidence>
<dbReference type="PROSITE" id="PS50922">
    <property type="entry name" value="TLC"/>
    <property type="match status" value="1"/>
</dbReference>
<evidence type="ECO:0000256" key="5">
    <source>
        <dbReference type="ARBA" id="ARBA00022824"/>
    </source>
</evidence>
<dbReference type="EMBL" id="HE580274">
    <property type="protein sequence ID" value="CCD26320.1"/>
    <property type="molecule type" value="Genomic_DNA"/>
</dbReference>
<dbReference type="Pfam" id="PF03798">
    <property type="entry name" value="TRAM_LAG1_CLN8"/>
    <property type="match status" value="1"/>
</dbReference>
<evidence type="ECO:0000256" key="4">
    <source>
        <dbReference type="ARBA" id="ARBA00022692"/>
    </source>
</evidence>
<proteinExistence type="inferred from homology"/>
<keyword evidence="4 9" id="KW-0812">Transmembrane</keyword>
<evidence type="ECO:0000256" key="10">
    <source>
        <dbReference type="SAM" id="MobiDB-lite"/>
    </source>
</evidence>
<dbReference type="PANTHER" id="PTHR12560">
    <property type="entry name" value="LONGEVITY ASSURANCE FACTOR 1 LAG1"/>
    <property type="match status" value="1"/>
</dbReference>
<gene>
    <name evidence="13" type="primary">NDAI0H01460</name>
    <name evidence="13" type="ordered locus">NDAI_0H01460</name>
</gene>
<dbReference type="KEGG" id="ndi:NDAI_0H01460"/>
<dbReference type="OrthoDB" id="3053196at2759"/>
<feature type="transmembrane region" description="Helical" evidence="11">
    <location>
        <begin position="322"/>
        <end position="341"/>
    </location>
</feature>
<dbReference type="Proteomes" id="UP000000689">
    <property type="component" value="Chromosome 8"/>
</dbReference>
<dbReference type="RefSeq" id="XP_003671563.1">
    <property type="nucleotide sequence ID" value="XM_003671515.1"/>
</dbReference>
<keyword evidence="14" id="KW-1185">Reference proteome</keyword>
<name>G0WEV9_NAUDC</name>
<reference evidence="13 14" key="1">
    <citation type="journal article" date="2011" name="Proc. Natl. Acad. Sci. U.S.A.">
        <title>Evolutionary erosion of yeast sex chromosomes by mating-type switching accidents.</title>
        <authorList>
            <person name="Gordon J.L."/>
            <person name="Armisen D."/>
            <person name="Proux-Wera E."/>
            <person name="Oheigeartaigh S.S."/>
            <person name="Byrne K.P."/>
            <person name="Wolfe K.H."/>
        </authorList>
    </citation>
    <scope>NUCLEOTIDE SEQUENCE [LARGE SCALE GENOMIC DNA]</scope>
    <source>
        <strain evidence="14">ATCC 10597 / BCRC 20456 / CBS 421 / NBRC 0211 / NRRL Y-12639</strain>
    </source>
</reference>
<organism evidence="13 14">
    <name type="scientific">Naumovozyma dairenensis (strain ATCC 10597 / BCRC 20456 / CBS 421 / NBRC 0211 / NRRL Y-12639)</name>
    <name type="common">Saccharomyces dairenensis</name>
    <dbReference type="NCBI Taxonomy" id="1071378"/>
    <lineage>
        <taxon>Eukaryota</taxon>
        <taxon>Fungi</taxon>
        <taxon>Dikarya</taxon>
        <taxon>Ascomycota</taxon>
        <taxon>Saccharomycotina</taxon>
        <taxon>Saccharomycetes</taxon>
        <taxon>Saccharomycetales</taxon>
        <taxon>Saccharomycetaceae</taxon>
        <taxon>Naumovozyma</taxon>
    </lineage>
</organism>
<keyword evidence="3" id="KW-0808">Transferase</keyword>
<evidence type="ECO:0000256" key="7">
    <source>
        <dbReference type="ARBA" id="ARBA00023136"/>
    </source>
</evidence>
<accession>G0WEV9</accession>
<feature type="transmembrane region" description="Helical" evidence="11">
    <location>
        <begin position="238"/>
        <end position="260"/>
    </location>
</feature>
<feature type="transmembrane region" description="Helical" evidence="11">
    <location>
        <begin position="103"/>
        <end position="121"/>
    </location>
</feature>
<dbReference type="GeneID" id="11495851"/>
<evidence type="ECO:0000313" key="14">
    <source>
        <dbReference type="Proteomes" id="UP000000689"/>
    </source>
</evidence>
<keyword evidence="5" id="KW-0256">Endoplasmic reticulum</keyword>
<evidence type="ECO:0000259" key="12">
    <source>
        <dbReference type="PROSITE" id="PS50922"/>
    </source>
</evidence>
<dbReference type="InterPro" id="IPR006634">
    <property type="entry name" value="TLC-dom"/>
</dbReference>
<dbReference type="AlphaFoldDB" id="G0WEV9"/>
<dbReference type="eggNOG" id="KOG1607">
    <property type="taxonomic scope" value="Eukaryota"/>
</dbReference>
<feature type="transmembrane region" description="Helical" evidence="11">
    <location>
        <begin position="371"/>
        <end position="400"/>
    </location>
</feature>
<feature type="transmembrane region" description="Helical" evidence="11">
    <location>
        <begin position="196"/>
        <end position="215"/>
    </location>
</feature>
<dbReference type="HOGENOM" id="CLU_028277_4_0_1"/>
<keyword evidence="6 11" id="KW-1133">Transmembrane helix</keyword>
<evidence type="ECO:0000256" key="3">
    <source>
        <dbReference type="ARBA" id="ARBA00022679"/>
    </source>
</evidence>
<feature type="compositionally biased region" description="Polar residues" evidence="10">
    <location>
        <begin position="56"/>
        <end position="85"/>
    </location>
</feature>
<evidence type="ECO:0000256" key="9">
    <source>
        <dbReference type="PROSITE-ProRule" id="PRU00205"/>
    </source>
</evidence>
<evidence type="ECO:0000256" key="8">
    <source>
        <dbReference type="ARBA" id="ARBA00023180"/>
    </source>
</evidence>